<dbReference type="InterPro" id="IPR037143">
    <property type="entry name" value="4-PPantetheinyl_Trfase_dom_sf"/>
</dbReference>
<keyword evidence="1" id="KW-0808">Transferase</keyword>
<accession>A0A1B8YDU2</accession>
<dbReference type="PANTHER" id="PTHR12215:SF10">
    <property type="entry name" value="L-AMINOADIPATE-SEMIALDEHYDE DEHYDROGENASE-PHOSPHOPANTETHEINYL TRANSFERASE"/>
    <property type="match status" value="1"/>
</dbReference>
<dbReference type="AlphaFoldDB" id="A0A1B8YDU2"/>
<organism evidence="2 3">
    <name type="scientific">Photorhabdus namnaonensis</name>
    <dbReference type="NCBI Taxonomy" id="1851568"/>
    <lineage>
        <taxon>Bacteria</taxon>
        <taxon>Pseudomonadati</taxon>
        <taxon>Pseudomonadota</taxon>
        <taxon>Gammaproteobacteria</taxon>
        <taxon>Enterobacterales</taxon>
        <taxon>Morganellaceae</taxon>
        <taxon>Photorhabdus</taxon>
    </lineage>
</organism>
<dbReference type="InterPro" id="IPR050559">
    <property type="entry name" value="P-Pant_transferase_sf"/>
</dbReference>
<evidence type="ECO:0000313" key="3">
    <source>
        <dbReference type="Proteomes" id="UP000092665"/>
    </source>
</evidence>
<dbReference type="GO" id="GO:0005829">
    <property type="term" value="C:cytosol"/>
    <property type="evidence" value="ECO:0007669"/>
    <property type="project" value="TreeGrafter"/>
</dbReference>
<dbReference type="GO" id="GO:0000287">
    <property type="term" value="F:magnesium ion binding"/>
    <property type="evidence" value="ECO:0007669"/>
    <property type="project" value="InterPro"/>
</dbReference>
<dbReference type="PATRIC" id="fig|29488.15.peg.4056"/>
<sequence>MDGISLSSDFFDLWIVKIDDIDLASIEQLIHRSDIVRHNQICLADRRKKFIFRRAALRYVLSQYLSDYEIITNDNGKPYISTEQDFKYYFSLSASGNYCAIGFSSREMGVDIEVTPSKVKFSEIIERFIKDKELEYIQGVMLKQRSGVSPGFQNYYHLMSLYYWVRLEAYIKLFASTLHEKLLANNPDSVKDMKELEASTLLIHNQQFVCALSQKKVISTTNIKEINYSEIIRNKDE</sequence>
<evidence type="ECO:0000256" key="1">
    <source>
        <dbReference type="ARBA" id="ARBA00022679"/>
    </source>
</evidence>
<gene>
    <name evidence="2" type="ORF">Phpb_03696</name>
</gene>
<dbReference type="PANTHER" id="PTHR12215">
    <property type="entry name" value="PHOSPHOPANTETHEINE TRANSFERASE"/>
    <property type="match status" value="1"/>
</dbReference>
<reference evidence="3" key="1">
    <citation type="submission" date="2015-11" db="EMBL/GenBank/DDBJ databases">
        <authorList>
            <person name="Tobias N.J."/>
            <person name="Mishra B."/>
            <person name="Gupta D.K."/>
            <person name="Thines M."/>
            <person name="Stinear T.P."/>
            <person name="Bode H.B."/>
        </authorList>
    </citation>
    <scope>NUCLEOTIDE SEQUENCE [LARGE SCALE GENOMIC DNA]</scope>
    <source>
        <strain evidence="3">PB45.5</strain>
    </source>
</reference>
<dbReference type="SUPFAM" id="SSF56214">
    <property type="entry name" value="4'-phosphopantetheinyl transferase"/>
    <property type="match status" value="2"/>
</dbReference>
<dbReference type="EMBL" id="LOIC01000083">
    <property type="protein sequence ID" value="OCA53212.1"/>
    <property type="molecule type" value="Genomic_DNA"/>
</dbReference>
<dbReference type="RefSeq" id="WP_065391617.1">
    <property type="nucleotide sequence ID" value="NZ_CAWMQN010000083.1"/>
</dbReference>
<keyword evidence="3" id="KW-1185">Reference proteome</keyword>
<name>A0A1B8YDU2_9GAMM</name>
<evidence type="ECO:0000313" key="2">
    <source>
        <dbReference type="EMBL" id="OCA53212.1"/>
    </source>
</evidence>
<dbReference type="Gene3D" id="3.90.470.20">
    <property type="entry name" value="4'-phosphopantetheinyl transferase domain"/>
    <property type="match status" value="1"/>
</dbReference>
<protein>
    <submittedName>
        <fullName evidence="2">Holo-(Acyl carrier protein) synthase 2</fullName>
    </submittedName>
</protein>
<comment type="caution">
    <text evidence="2">The sequence shown here is derived from an EMBL/GenBank/DDBJ whole genome shotgun (WGS) entry which is preliminary data.</text>
</comment>
<proteinExistence type="predicted"/>
<dbReference type="GO" id="GO:0019878">
    <property type="term" value="P:lysine biosynthetic process via aminoadipic acid"/>
    <property type="evidence" value="ECO:0007669"/>
    <property type="project" value="TreeGrafter"/>
</dbReference>
<dbReference type="GO" id="GO:0008897">
    <property type="term" value="F:holo-[acyl-carrier-protein] synthase activity"/>
    <property type="evidence" value="ECO:0007669"/>
    <property type="project" value="InterPro"/>
</dbReference>
<dbReference type="Proteomes" id="UP000092665">
    <property type="component" value="Unassembled WGS sequence"/>
</dbReference>